<accession>A0ABD2CJD1</accession>
<evidence type="ECO:0000313" key="1">
    <source>
        <dbReference type="EMBL" id="KAL2745187.1"/>
    </source>
</evidence>
<evidence type="ECO:0000313" key="2">
    <source>
        <dbReference type="Proteomes" id="UP001607303"/>
    </source>
</evidence>
<keyword evidence="2" id="KW-1185">Reference proteome</keyword>
<dbReference type="EMBL" id="JAYRBN010000046">
    <property type="protein sequence ID" value="KAL2745187.1"/>
    <property type="molecule type" value="Genomic_DNA"/>
</dbReference>
<name>A0ABD2CJD1_VESMC</name>
<dbReference type="AlphaFoldDB" id="A0ABD2CJD1"/>
<protein>
    <submittedName>
        <fullName evidence="1">Uncharacterized protein</fullName>
    </submittedName>
</protein>
<reference evidence="1 2" key="1">
    <citation type="journal article" date="2024" name="Ann. Entomol. Soc. Am.">
        <title>Genomic analyses of the southern and eastern yellowjacket wasps (Hymenoptera: Vespidae) reveal evolutionary signatures of social life.</title>
        <authorList>
            <person name="Catto M.A."/>
            <person name="Caine P.B."/>
            <person name="Orr S.E."/>
            <person name="Hunt B.G."/>
            <person name="Goodisman M.A.D."/>
        </authorList>
    </citation>
    <scope>NUCLEOTIDE SEQUENCE [LARGE SCALE GENOMIC DNA]</scope>
    <source>
        <strain evidence="1">232</strain>
        <tissue evidence="1">Head and thorax</tissue>
    </source>
</reference>
<comment type="caution">
    <text evidence="1">The sequence shown here is derived from an EMBL/GenBank/DDBJ whole genome shotgun (WGS) entry which is preliminary data.</text>
</comment>
<organism evidence="1 2">
    <name type="scientific">Vespula maculifrons</name>
    <name type="common">Eastern yellow jacket</name>
    <name type="synonym">Wasp</name>
    <dbReference type="NCBI Taxonomy" id="7453"/>
    <lineage>
        <taxon>Eukaryota</taxon>
        <taxon>Metazoa</taxon>
        <taxon>Ecdysozoa</taxon>
        <taxon>Arthropoda</taxon>
        <taxon>Hexapoda</taxon>
        <taxon>Insecta</taxon>
        <taxon>Pterygota</taxon>
        <taxon>Neoptera</taxon>
        <taxon>Endopterygota</taxon>
        <taxon>Hymenoptera</taxon>
        <taxon>Apocrita</taxon>
        <taxon>Aculeata</taxon>
        <taxon>Vespoidea</taxon>
        <taxon>Vespidae</taxon>
        <taxon>Vespinae</taxon>
        <taxon>Vespula</taxon>
    </lineage>
</organism>
<gene>
    <name evidence="1" type="ORF">V1477_006604</name>
</gene>
<dbReference type="Proteomes" id="UP001607303">
    <property type="component" value="Unassembled WGS sequence"/>
</dbReference>
<sequence>MNQVLIYQVWELYTKRNNHKQLKNLLLYKYTNLHLSSCFKILETIYIYKVINTCTFTTCCFLSGILDKFVATFICRVPETLSLVSIE</sequence>
<proteinExistence type="predicted"/>